<accession>A0A740TTH6</accession>
<name>A0A740TTH6_SALTM</name>
<evidence type="ECO:0000256" key="1">
    <source>
        <dbReference type="ARBA" id="ARBA00003081"/>
    </source>
</evidence>
<comment type="caution">
    <text evidence="4">The sequence shown here is derived from an EMBL/GenBank/DDBJ whole genome shotgun (WGS) entry which is preliminary data.</text>
</comment>
<dbReference type="EMBL" id="DAATVL010000106">
    <property type="protein sequence ID" value="HAF0292655.1"/>
    <property type="molecule type" value="Genomic_DNA"/>
</dbReference>
<dbReference type="SUPFAM" id="SSF102705">
    <property type="entry name" value="NIF3 (NGG1p interacting factor 3)-like"/>
    <property type="match status" value="1"/>
</dbReference>
<proteinExistence type="inferred from homology"/>
<feature type="non-terminal residue" evidence="4">
    <location>
        <position position="63"/>
    </location>
</feature>
<dbReference type="AlphaFoldDB" id="A0A740TTH6"/>
<comment type="similarity">
    <text evidence="2">Belongs to the GTP cyclohydrolase I type 2/NIF3 family.</text>
</comment>
<gene>
    <name evidence="4" type="ORF">G9C53_005063</name>
</gene>
<comment type="subunit">
    <text evidence="3">Toroid-shaped homohexamer. In the hexamer, 3 dimers assemble to form a ring-like structure surrounding a central hole.</text>
</comment>
<dbReference type="InterPro" id="IPR036069">
    <property type="entry name" value="DUF34/NIF3_sf"/>
</dbReference>
<organism evidence="4">
    <name type="scientific">Salmonella enterica subsp. enterica serovar Typhimurium var. 5-</name>
    <dbReference type="NCBI Taxonomy" id="1620419"/>
    <lineage>
        <taxon>Bacteria</taxon>
        <taxon>Pseudomonadati</taxon>
        <taxon>Pseudomonadota</taxon>
        <taxon>Gammaproteobacteria</taxon>
        <taxon>Enterobacterales</taxon>
        <taxon>Enterobacteriaceae</taxon>
        <taxon>Salmonella</taxon>
    </lineage>
</organism>
<evidence type="ECO:0000256" key="2">
    <source>
        <dbReference type="ARBA" id="ARBA00006964"/>
    </source>
</evidence>
<dbReference type="InterPro" id="IPR002678">
    <property type="entry name" value="DUF34/NIF3"/>
</dbReference>
<reference evidence="4" key="1">
    <citation type="journal article" date="2018" name="Genome Biol.">
        <title>SKESA: strategic k-mer extension for scrupulous assemblies.</title>
        <authorList>
            <person name="Souvorov A."/>
            <person name="Agarwala R."/>
            <person name="Lipman D.J."/>
        </authorList>
    </citation>
    <scope>NUCLEOTIDE SEQUENCE</scope>
    <source>
        <strain evidence="4">N26921</strain>
    </source>
</reference>
<evidence type="ECO:0000256" key="3">
    <source>
        <dbReference type="ARBA" id="ARBA00011257"/>
    </source>
</evidence>
<sequence>MDVTHIVERINDLFNITNREIFLSESGITYNADNKVKKLGYCVNLTLETIEEARIRGVDMMVT</sequence>
<dbReference type="Gene3D" id="3.40.1390.30">
    <property type="entry name" value="NIF3 (NGG1p interacting factor 3)-like"/>
    <property type="match status" value="1"/>
</dbReference>
<dbReference type="Pfam" id="PF01784">
    <property type="entry name" value="DUF34_NIF3"/>
    <property type="match status" value="1"/>
</dbReference>
<reference evidence="4" key="2">
    <citation type="submission" date="2018-07" db="EMBL/GenBank/DDBJ databases">
        <authorList>
            <consortium name="NCBI Pathogen Detection Project"/>
        </authorList>
    </citation>
    <scope>NUCLEOTIDE SEQUENCE</scope>
    <source>
        <strain evidence="4">N26921</strain>
    </source>
</reference>
<evidence type="ECO:0000313" key="4">
    <source>
        <dbReference type="EMBL" id="HAF0292655.1"/>
    </source>
</evidence>
<comment type="function">
    <text evidence="1">Provides significant protection from radiation damage and may be involved in the degradation of radiation-damaged nucleotides.</text>
</comment>
<protein>
    <submittedName>
        <fullName evidence="4">Nif3-like dinuclear metal center hexameric protein</fullName>
    </submittedName>
</protein>